<organism evidence="2 3">
    <name type="scientific">Nocardioides koreensis</name>
    <dbReference type="NCBI Taxonomy" id="433651"/>
    <lineage>
        <taxon>Bacteria</taxon>
        <taxon>Bacillati</taxon>
        <taxon>Actinomycetota</taxon>
        <taxon>Actinomycetes</taxon>
        <taxon>Propionibacteriales</taxon>
        <taxon>Nocardioidaceae</taxon>
        <taxon>Nocardioides</taxon>
    </lineage>
</organism>
<dbReference type="CDD" id="cd16282">
    <property type="entry name" value="metallo-hydrolase-like_MBL-fold"/>
    <property type="match status" value="1"/>
</dbReference>
<accession>A0ABN3A6M4</accession>
<reference evidence="2 3" key="1">
    <citation type="journal article" date="2019" name="Int. J. Syst. Evol. Microbiol.">
        <title>The Global Catalogue of Microorganisms (GCM) 10K type strain sequencing project: providing services to taxonomists for standard genome sequencing and annotation.</title>
        <authorList>
            <consortium name="The Broad Institute Genomics Platform"/>
            <consortium name="The Broad Institute Genome Sequencing Center for Infectious Disease"/>
            <person name="Wu L."/>
            <person name="Ma J."/>
        </authorList>
    </citation>
    <scope>NUCLEOTIDE SEQUENCE [LARGE SCALE GENOMIC DNA]</scope>
    <source>
        <strain evidence="2 3">JCM 16022</strain>
    </source>
</reference>
<dbReference type="InterPro" id="IPR036866">
    <property type="entry name" value="RibonucZ/Hydroxyglut_hydro"/>
</dbReference>
<dbReference type="Gene3D" id="3.60.15.10">
    <property type="entry name" value="Ribonuclease Z/Hydroxyacylglutathione hydrolase-like"/>
    <property type="match status" value="1"/>
</dbReference>
<dbReference type="RefSeq" id="WP_344157262.1">
    <property type="nucleotide sequence ID" value="NZ_BAAAQR010000016.1"/>
</dbReference>
<dbReference type="Pfam" id="PF00753">
    <property type="entry name" value="Lactamase_B"/>
    <property type="match status" value="1"/>
</dbReference>
<proteinExistence type="predicted"/>
<protein>
    <submittedName>
        <fullName evidence="2">MBL fold metallo-hydrolase</fullName>
    </submittedName>
</protein>
<dbReference type="InterPro" id="IPR050855">
    <property type="entry name" value="NDM-1-like"/>
</dbReference>
<evidence type="ECO:0000313" key="3">
    <source>
        <dbReference type="Proteomes" id="UP001501771"/>
    </source>
</evidence>
<dbReference type="SUPFAM" id="SSF56281">
    <property type="entry name" value="Metallo-hydrolase/oxidoreductase"/>
    <property type="match status" value="1"/>
</dbReference>
<dbReference type="PANTHER" id="PTHR42951:SF4">
    <property type="entry name" value="ACYL-COENZYME A THIOESTERASE MBLAC2"/>
    <property type="match status" value="1"/>
</dbReference>
<feature type="domain" description="Metallo-beta-lactamase" evidence="1">
    <location>
        <begin position="25"/>
        <end position="222"/>
    </location>
</feature>
<gene>
    <name evidence="2" type="ORF">GCM10009844_41880</name>
</gene>
<evidence type="ECO:0000313" key="2">
    <source>
        <dbReference type="EMBL" id="GAA2155129.1"/>
    </source>
</evidence>
<sequence length="282" mass="30128">MPFPTDTGFHEVADRIWVARYAWFDVNVTLVGGERGLLVVDTNASSLSARQVIDDVRRLGAGDVVGAVNTHEHFDHTLGNAEFRTAYGAIPIHAHATAAERTAAACERVKGLFADQPDDEPLDEHTDDVLGTEIVPADHTFTSTATVDLGDRLVELVHPGRGHTGGDLVVRIPDADVVLAGDLVEESGPPGFAADCYPLDWPSSLENVLGLLTPGSIVVPGHGAPVDRAFVERQRKEIGIVAETIRDLAGRGVPLEEALDAADWPFPKRALASAVARGYELL</sequence>
<name>A0ABN3A6M4_9ACTN</name>
<dbReference type="InterPro" id="IPR001279">
    <property type="entry name" value="Metallo-B-lactamas"/>
</dbReference>
<comment type="caution">
    <text evidence="2">The sequence shown here is derived from an EMBL/GenBank/DDBJ whole genome shotgun (WGS) entry which is preliminary data.</text>
</comment>
<keyword evidence="3" id="KW-1185">Reference proteome</keyword>
<evidence type="ECO:0000259" key="1">
    <source>
        <dbReference type="SMART" id="SM00849"/>
    </source>
</evidence>
<dbReference type="Proteomes" id="UP001501771">
    <property type="component" value="Unassembled WGS sequence"/>
</dbReference>
<dbReference type="PANTHER" id="PTHR42951">
    <property type="entry name" value="METALLO-BETA-LACTAMASE DOMAIN-CONTAINING"/>
    <property type="match status" value="1"/>
</dbReference>
<dbReference type="EMBL" id="BAAAQR010000016">
    <property type="protein sequence ID" value="GAA2155129.1"/>
    <property type="molecule type" value="Genomic_DNA"/>
</dbReference>
<dbReference type="SMART" id="SM00849">
    <property type="entry name" value="Lactamase_B"/>
    <property type="match status" value="1"/>
</dbReference>